<sequence length="126" mass="13590">MNGNGRSILALVCGLLVTVLVVLQQVDATSLTLGTRRQGDGLVCAGDVNIRGRPGQIVSTTKLCNVPRRNQTITQVRALDLGVRGRGGYASVVKGGLGRGNVTLYLWSQKSQPLNFTLQVYAWPYY</sequence>
<dbReference type="Proteomes" id="UP001627154">
    <property type="component" value="Unassembled WGS sequence"/>
</dbReference>
<evidence type="ECO:0000313" key="3">
    <source>
        <dbReference type="Proteomes" id="UP001627154"/>
    </source>
</evidence>
<accession>A0ABD2XLG9</accession>
<organism evidence="2 3">
    <name type="scientific">Trichogramma kaykai</name>
    <dbReference type="NCBI Taxonomy" id="54128"/>
    <lineage>
        <taxon>Eukaryota</taxon>
        <taxon>Metazoa</taxon>
        <taxon>Ecdysozoa</taxon>
        <taxon>Arthropoda</taxon>
        <taxon>Hexapoda</taxon>
        <taxon>Insecta</taxon>
        <taxon>Pterygota</taxon>
        <taxon>Neoptera</taxon>
        <taxon>Endopterygota</taxon>
        <taxon>Hymenoptera</taxon>
        <taxon>Apocrita</taxon>
        <taxon>Proctotrupomorpha</taxon>
        <taxon>Chalcidoidea</taxon>
        <taxon>Trichogrammatidae</taxon>
        <taxon>Trichogramma</taxon>
    </lineage>
</organism>
<keyword evidence="1" id="KW-0732">Signal</keyword>
<evidence type="ECO:0000256" key="1">
    <source>
        <dbReference type="SAM" id="SignalP"/>
    </source>
</evidence>
<dbReference type="InterPro" id="IPR031734">
    <property type="entry name" value="MBF2"/>
</dbReference>
<dbReference type="EMBL" id="JBJJXI010000019">
    <property type="protein sequence ID" value="KAL3406311.1"/>
    <property type="molecule type" value="Genomic_DNA"/>
</dbReference>
<gene>
    <name evidence="2" type="ORF">TKK_001654</name>
</gene>
<protein>
    <submittedName>
        <fullName evidence="2">Uncharacterized protein</fullName>
    </submittedName>
</protein>
<dbReference type="AlphaFoldDB" id="A0ABD2XLG9"/>
<evidence type="ECO:0000313" key="2">
    <source>
        <dbReference type="EMBL" id="KAL3406311.1"/>
    </source>
</evidence>
<dbReference type="Pfam" id="PF15868">
    <property type="entry name" value="MBF2"/>
    <property type="match status" value="1"/>
</dbReference>
<reference evidence="2 3" key="1">
    <citation type="journal article" date="2024" name="bioRxiv">
        <title>A reference genome for Trichogramma kaykai: A tiny desert-dwelling parasitoid wasp with competing sex-ratio distorters.</title>
        <authorList>
            <person name="Culotta J."/>
            <person name="Lindsey A.R."/>
        </authorList>
    </citation>
    <scope>NUCLEOTIDE SEQUENCE [LARGE SCALE GENOMIC DNA]</scope>
    <source>
        <strain evidence="2 3">KSX58</strain>
    </source>
</reference>
<comment type="caution">
    <text evidence="2">The sequence shown here is derived from an EMBL/GenBank/DDBJ whole genome shotgun (WGS) entry which is preliminary data.</text>
</comment>
<proteinExistence type="predicted"/>
<feature type="signal peptide" evidence="1">
    <location>
        <begin position="1"/>
        <end position="28"/>
    </location>
</feature>
<feature type="chain" id="PRO_5044782554" evidence="1">
    <location>
        <begin position="29"/>
        <end position="126"/>
    </location>
</feature>
<keyword evidence="3" id="KW-1185">Reference proteome</keyword>
<name>A0ABD2XLG9_9HYME</name>